<protein>
    <submittedName>
        <fullName evidence="4">Trypsin domain containing protein</fullName>
    </submittedName>
</protein>
<keyword evidence="1" id="KW-1015">Disulfide bond</keyword>
<dbReference type="PROSITE" id="PS00135">
    <property type="entry name" value="TRYPSIN_SER"/>
    <property type="match status" value="1"/>
</dbReference>
<dbReference type="InterPro" id="IPR018114">
    <property type="entry name" value="TRYPSIN_HIS"/>
</dbReference>
<dbReference type="OrthoDB" id="5877580at2759"/>
<feature type="domain" description="Peptidase S1" evidence="3">
    <location>
        <begin position="1328"/>
        <end position="1624"/>
    </location>
</feature>
<dbReference type="SMART" id="SM00020">
    <property type="entry name" value="Tryp_SPc"/>
    <property type="match status" value="5"/>
</dbReference>
<accession>A0A077Z5V7</accession>
<dbReference type="Gene3D" id="2.40.10.10">
    <property type="entry name" value="Trypsin-like serine proteases"/>
    <property type="match status" value="11"/>
</dbReference>
<dbReference type="InterPro" id="IPR001254">
    <property type="entry name" value="Trypsin_dom"/>
</dbReference>
<keyword evidence="2" id="KW-0720">Serine protease</keyword>
<dbReference type="SUPFAM" id="SSF50494">
    <property type="entry name" value="Trypsin-like serine proteases"/>
    <property type="match status" value="8"/>
</dbReference>
<keyword evidence="2" id="KW-0378">Hydrolase</keyword>
<name>A0A077Z5V7_TRITR</name>
<dbReference type="AlphaFoldDB" id="A0A077Z5V7"/>
<reference evidence="4" key="2">
    <citation type="submission" date="2014-03" db="EMBL/GenBank/DDBJ databases">
        <title>The whipworm genome and dual-species transcriptomics of an intimate host-pathogen interaction.</title>
        <authorList>
            <person name="Foth B.J."/>
            <person name="Tsai I.J."/>
            <person name="Reid A.J."/>
            <person name="Bancroft A.J."/>
            <person name="Nichol S."/>
            <person name="Tracey A."/>
            <person name="Holroyd N."/>
            <person name="Cotton J.A."/>
            <person name="Stanley E.J."/>
            <person name="Zarowiecki M."/>
            <person name="Liu J.Z."/>
            <person name="Huckvale T."/>
            <person name="Cooper P.J."/>
            <person name="Grencis R.K."/>
            <person name="Berriman M."/>
        </authorList>
    </citation>
    <scope>NUCLEOTIDE SEQUENCE [LARGE SCALE GENOMIC DNA]</scope>
</reference>
<evidence type="ECO:0000256" key="2">
    <source>
        <dbReference type="RuleBase" id="RU363034"/>
    </source>
</evidence>
<dbReference type="PROSITE" id="PS00134">
    <property type="entry name" value="TRYPSIN_HIS"/>
    <property type="match status" value="3"/>
</dbReference>
<dbReference type="GO" id="GO:0006508">
    <property type="term" value="P:proteolysis"/>
    <property type="evidence" value="ECO:0007669"/>
    <property type="project" value="UniProtKB-KW"/>
</dbReference>
<feature type="domain" description="Peptidase S1" evidence="3">
    <location>
        <begin position="11"/>
        <end position="209"/>
    </location>
</feature>
<feature type="domain" description="Peptidase S1" evidence="3">
    <location>
        <begin position="756"/>
        <end position="1309"/>
    </location>
</feature>
<dbReference type="InterPro" id="IPR043504">
    <property type="entry name" value="Peptidase_S1_PA_chymotrypsin"/>
</dbReference>
<dbReference type="InterPro" id="IPR033116">
    <property type="entry name" value="TRYPSIN_SER"/>
</dbReference>
<dbReference type="EMBL" id="HG805985">
    <property type="protein sequence ID" value="CDW55842.1"/>
    <property type="molecule type" value="Genomic_DNA"/>
</dbReference>
<keyword evidence="2" id="KW-0645">Protease</keyword>
<dbReference type="PANTHER" id="PTHR24253">
    <property type="entry name" value="TRANSMEMBRANE PROTEASE SERINE"/>
    <property type="match status" value="1"/>
</dbReference>
<evidence type="ECO:0000313" key="5">
    <source>
        <dbReference type="Proteomes" id="UP000030665"/>
    </source>
</evidence>
<dbReference type="Pfam" id="PF00089">
    <property type="entry name" value="Trypsin"/>
    <property type="match status" value="11"/>
</dbReference>
<organism evidence="4 5">
    <name type="scientific">Trichuris trichiura</name>
    <name type="common">Whipworm</name>
    <name type="synonym">Trichocephalus trichiurus</name>
    <dbReference type="NCBI Taxonomy" id="36087"/>
    <lineage>
        <taxon>Eukaryota</taxon>
        <taxon>Metazoa</taxon>
        <taxon>Ecdysozoa</taxon>
        <taxon>Nematoda</taxon>
        <taxon>Enoplea</taxon>
        <taxon>Dorylaimia</taxon>
        <taxon>Trichinellida</taxon>
        <taxon>Trichuridae</taxon>
        <taxon>Trichuris</taxon>
    </lineage>
</organism>
<feature type="domain" description="Peptidase S1" evidence="3">
    <location>
        <begin position="228"/>
        <end position="564"/>
    </location>
</feature>
<dbReference type="Proteomes" id="UP000030665">
    <property type="component" value="Unassembled WGS sequence"/>
</dbReference>
<gene>
    <name evidence="4" type="ORF">TTRE_0000411601</name>
</gene>
<evidence type="ECO:0000313" key="4">
    <source>
        <dbReference type="EMBL" id="CDW55842.1"/>
    </source>
</evidence>
<dbReference type="InterPro" id="IPR009003">
    <property type="entry name" value="Peptidase_S1_PA"/>
</dbReference>
<sequence>MPSVSKTGNRISNGIEARKHSHPWQALVITHERGAIKKCGGSLIHWKEGNSSDLILTAAHCVIDDHQKNGPLAKPSDVHVYLGAHDVDQLDYSSERIGVKEIFAGEFNKVSSVEDLAILRLEKEIAYGKFIQGICLPAENEKEPEKGSSCVVTGWGLLGGPLACLRNNSFVLYGIVSFSFVEDCSRSVNKHAFMKIPYYLKWLYNAEICGQPYYKPYLPTSRHLSSRIANGVEARKHSHPWQALIHRQFDDHIGVCGGSLIHWKESNASDLILTAAHCVLNGHVKVYLGVHNTEQFDSNVKHFLVSAMGVGSFSENDKKHDIAVLKLENKATYNEFIQGVCLPTQDENLPDAPRYCMVAGWGLLDTVENRIANGIEAKRHSHPWQALIYKKTPEVLKFCGGSLIDWQEQNASDLVLTAAHCVTDGRESTLITNVSDVEVYLGMHIAIRVNSNDKRFRVAAMVVGEFNKITRPHDIAVLKLDRMATYSKFVQGVCLPMEDESLPTFSKHCVVGDSGGPLTCMKNGTYFIYGIMSFQFPEHCTDRMDKQAFVKVSHYIKWLNKLVCKLFQQFCGQPVFKPILSKQDRAGNRISNGIEARKHSHPWQALILIMNPEGPTICGGSLMHWKHENAYEGYPLVNISNVVVRLGVHDLKQSTSATKELRATAMAVAELDISNKTDDIALLKLEKEVTYNAEIQGICLPAENEVLPPESLCLLCISELFFLRAFIDSSCVLQAFCGQPFFKPIFSREDQAGNRISNGIEARAHSHPWQALIVIQQFHVLGLCGGSLIHWKNENASDVILTAAHCFNFPECKNQTEIAKQNDSLTNLNMALLCRRESLPYAKPDHVIIYLGLHDLKRPTSVLQRLRAKAWAPANFDVPTKTDDIALIKLEKEVTYNAAIQGVCLPAENEDLPPPESTCLVAGWGRLLDGRRGTTLQQFQTYLINGTVNNPFFQKELMICTGSEAKNTGARQEFCGQPFFKPIFSTEDQIENRISNGIEARIHSHPWQALVIVSESGSVVSCGGSLINWKNGNAYEGVPLVSASDVIVYLGLHDLTQLSSVTKRLEVVAMAAGDFEVSTASGDIGLLKLEKEVTYNAAIQGVCLPTENEGLPRPESPCLALCGKPFFKPVFSTEGQARNRISNGIEAKRHSHPWLALLIIKDPESFAVCGGSLIHWKSENASAFVLTAAHCLIDSTKRTDDIALIKLDREVAYNVVIQGVCLPSANEALPPPDIPCLGDSGGPLVCLKNNTFFIYGVVSFGFRETIKKEHFTTCTDHKPLIMKSDMQNLLVSTVCSMFLLFNYSEETICGKPFFKPILSTKERARNRISNGLEAKVHSHPWQAFIHLKHPTIFKFCGGSLIHYKQENSSDLILTAAHCLIDCLILEENRSLLIFFFQLWCLLLRLTFLVLRDRYHEERTAWQKVKNFFSRLFKSYDGAPLVDAKSVTVFLGVHDYKRPSRAMRKLPAAAVVAGDFDYEDATEDIALIKLGKEVAYTLVIQGVCLPAEKEALPPPESPCLVTGWGRLRTGKFGTKLQQFQTHIIDGKVSNPFFQEKLMICTGSKKKNTGARKGDSGGPLVCLRNNTFVIYGVLSFGFKESCSDLKDRQAFTKVTRYLSWLKEAAKKLHT</sequence>
<keyword evidence="5" id="KW-1185">Reference proteome</keyword>
<proteinExistence type="predicted"/>
<dbReference type="PROSITE" id="PS50240">
    <property type="entry name" value="TRYPSIN_DOM"/>
    <property type="match status" value="4"/>
</dbReference>
<reference evidence="4" key="1">
    <citation type="submission" date="2014-01" db="EMBL/GenBank/DDBJ databases">
        <authorList>
            <person name="Aslett M."/>
        </authorList>
    </citation>
    <scope>NUCLEOTIDE SEQUENCE</scope>
</reference>
<dbReference type="STRING" id="36087.A0A077Z5V7"/>
<dbReference type="PANTHER" id="PTHR24253:SF153">
    <property type="entry name" value="SERINE PROTEASE HEPSIN"/>
    <property type="match status" value="1"/>
</dbReference>
<dbReference type="CDD" id="cd00190">
    <property type="entry name" value="Tryp_SPc"/>
    <property type="match status" value="4"/>
</dbReference>
<evidence type="ECO:0000256" key="1">
    <source>
        <dbReference type="ARBA" id="ARBA00023157"/>
    </source>
</evidence>
<evidence type="ECO:0000259" key="3">
    <source>
        <dbReference type="PROSITE" id="PS50240"/>
    </source>
</evidence>
<dbReference type="GO" id="GO:0004252">
    <property type="term" value="F:serine-type endopeptidase activity"/>
    <property type="evidence" value="ECO:0007669"/>
    <property type="project" value="InterPro"/>
</dbReference>